<name>A0A1B0AJ84_GLOPL</name>
<keyword evidence="2" id="KW-1185">Reference proteome</keyword>
<sequence length="128" mass="14680">MKTYATKIKVSFDDMGNSVASNNNVQNSNQNICDSNEHMKAMKSEYNSLKKYEAWPLIDHPKGKRAVGSEWVLAIKRDRQGNIELFKACLVAEGHGQRSDIHKTCYALKQAARDWNQKDENKRYTISK</sequence>
<dbReference type="VEuPathDB" id="VectorBase:GPAI047601"/>
<proteinExistence type="predicted"/>
<organism evidence="1 2">
    <name type="scientific">Glossina pallidipes</name>
    <name type="common">Tsetse fly</name>
    <dbReference type="NCBI Taxonomy" id="7398"/>
    <lineage>
        <taxon>Eukaryota</taxon>
        <taxon>Metazoa</taxon>
        <taxon>Ecdysozoa</taxon>
        <taxon>Arthropoda</taxon>
        <taxon>Hexapoda</taxon>
        <taxon>Insecta</taxon>
        <taxon>Pterygota</taxon>
        <taxon>Neoptera</taxon>
        <taxon>Endopterygota</taxon>
        <taxon>Diptera</taxon>
        <taxon>Brachycera</taxon>
        <taxon>Muscomorpha</taxon>
        <taxon>Hippoboscoidea</taxon>
        <taxon>Glossinidae</taxon>
        <taxon>Glossina</taxon>
    </lineage>
</organism>
<dbReference type="AlphaFoldDB" id="A0A1B0AJ84"/>
<dbReference type="STRING" id="7398.A0A1B0AJ84"/>
<reference evidence="2" key="1">
    <citation type="submission" date="2014-03" db="EMBL/GenBank/DDBJ databases">
        <authorList>
            <person name="Aksoy S."/>
            <person name="Warren W."/>
            <person name="Wilson R.K."/>
        </authorList>
    </citation>
    <scope>NUCLEOTIDE SEQUENCE [LARGE SCALE GENOMIC DNA]</scope>
    <source>
        <strain evidence="2">IAEA</strain>
    </source>
</reference>
<protein>
    <submittedName>
        <fullName evidence="1">Reverse transcriptase Ty1/copia-type domain-containing protein</fullName>
    </submittedName>
</protein>
<evidence type="ECO:0000313" key="1">
    <source>
        <dbReference type="EnsemblMetazoa" id="GPAI047601-PA"/>
    </source>
</evidence>
<evidence type="ECO:0000313" key="2">
    <source>
        <dbReference type="Proteomes" id="UP000092445"/>
    </source>
</evidence>
<dbReference type="Proteomes" id="UP000092445">
    <property type="component" value="Unassembled WGS sequence"/>
</dbReference>
<accession>A0A1B0AJ84</accession>
<reference evidence="1" key="2">
    <citation type="submission" date="2020-05" db="UniProtKB">
        <authorList>
            <consortium name="EnsemblMetazoa"/>
        </authorList>
    </citation>
    <scope>IDENTIFICATION</scope>
    <source>
        <strain evidence="1">IAEA</strain>
    </source>
</reference>
<dbReference type="EnsemblMetazoa" id="GPAI047601-RA">
    <property type="protein sequence ID" value="GPAI047601-PA"/>
    <property type="gene ID" value="GPAI047601"/>
</dbReference>